<accession>A0A6D2KET1</accession>
<protein>
    <recommendedName>
        <fullName evidence="1">Reverse transcriptase domain-containing protein</fullName>
    </recommendedName>
</protein>
<evidence type="ECO:0000259" key="1">
    <source>
        <dbReference type="PROSITE" id="PS50878"/>
    </source>
</evidence>
<dbReference type="Proteomes" id="UP000467841">
    <property type="component" value="Unassembled WGS sequence"/>
</dbReference>
<dbReference type="PROSITE" id="PS50878">
    <property type="entry name" value="RT_POL"/>
    <property type="match status" value="1"/>
</dbReference>
<dbReference type="OrthoDB" id="1739308at2759"/>
<evidence type="ECO:0000313" key="2">
    <source>
        <dbReference type="EMBL" id="CAA7015800.1"/>
    </source>
</evidence>
<name>A0A6D2KET1_9BRAS</name>
<feature type="domain" description="Reverse transcriptase" evidence="1">
    <location>
        <begin position="1"/>
        <end position="216"/>
    </location>
</feature>
<gene>
    <name evidence="2" type="ORF">MERR_LOCUS3035</name>
    <name evidence="3" type="ORF">MERR_LOCUS37590</name>
</gene>
<dbReference type="EMBL" id="CACVBM020000199">
    <property type="protein sequence ID" value="CAA7015800.1"/>
    <property type="molecule type" value="Genomic_DNA"/>
</dbReference>
<dbReference type="PANTHER" id="PTHR33116">
    <property type="entry name" value="REVERSE TRANSCRIPTASE ZINC-BINDING DOMAIN-CONTAINING PROTEIN-RELATED-RELATED"/>
    <property type="match status" value="1"/>
</dbReference>
<dbReference type="InterPro" id="IPR000477">
    <property type="entry name" value="RT_dom"/>
</dbReference>
<evidence type="ECO:0000313" key="3">
    <source>
        <dbReference type="EMBL" id="CAA7050355.1"/>
    </source>
</evidence>
<reference evidence="3 4" key="1">
    <citation type="submission" date="2020-01" db="EMBL/GenBank/DDBJ databases">
        <authorList>
            <person name="Mishra B."/>
        </authorList>
    </citation>
    <scope>NUCLEOTIDE SEQUENCE [LARGE SCALE GENOMIC DNA]</scope>
</reference>
<dbReference type="SUPFAM" id="SSF56672">
    <property type="entry name" value="DNA/RNA polymerases"/>
    <property type="match status" value="1"/>
</dbReference>
<dbReference type="EMBL" id="CACVBM020001446">
    <property type="protein sequence ID" value="CAA7050355.1"/>
    <property type="molecule type" value="Genomic_DNA"/>
</dbReference>
<organism evidence="3 4">
    <name type="scientific">Microthlaspi erraticum</name>
    <dbReference type="NCBI Taxonomy" id="1685480"/>
    <lineage>
        <taxon>Eukaryota</taxon>
        <taxon>Viridiplantae</taxon>
        <taxon>Streptophyta</taxon>
        <taxon>Embryophyta</taxon>
        <taxon>Tracheophyta</taxon>
        <taxon>Spermatophyta</taxon>
        <taxon>Magnoliopsida</taxon>
        <taxon>eudicotyledons</taxon>
        <taxon>Gunneridae</taxon>
        <taxon>Pentapetalae</taxon>
        <taxon>rosids</taxon>
        <taxon>malvids</taxon>
        <taxon>Brassicales</taxon>
        <taxon>Brassicaceae</taxon>
        <taxon>Coluteocarpeae</taxon>
        <taxon>Microthlaspi</taxon>
    </lineage>
</organism>
<sequence length="407" mass="45545">MVHRYPFSQLPSSVNFDDLLLETITARLLRLLGHGNSTKTGIVTLLLDQKFLVNILETLDLPPLFISWITICFSSPHYSVSLNGELVGFFPGKKGLRQGDPISSSLFVLAMDVLSKLLDLGVAQNRFSPLPLAVDPLVTHLSFADDLLVFFDGKEESLDGILNILKEFEIASGLALSLRKACLFLDGDNGQASEVLARRFGLINGAFPVRYLGVPLMPHKLRPQDYQPLIDKVKSRIGSWTVRRLCFAGRLQLIHSVLYGTVSFWSSIFPLPKTCLETIEKILNAFLWSGAPNSAKGAKVSWETVCLPKSAGGLGLRRLADLNQVFGLKLIWELVVEKVDETKESCKTISPLKSRVRENCLFLARQLDFPRTSYRDYGCKWSESFWYLSKCNSESSCEEWILVVAPR</sequence>
<dbReference type="AlphaFoldDB" id="A0A6D2KET1"/>
<dbReference type="InterPro" id="IPR043502">
    <property type="entry name" value="DNA/RNA_pol_sf"/>
</dbReference>
<dbReference type="PANTHER" id="PTHR33116:SF80">
    <property type="entry name" value="REVERSE TRANSCRIPTASE ZINC-BINDING DOMAIN-CONTAINING PROTEIN"/>
    <property type="match status" value="1"/>
</dbReference>
<proteinExistence type="predicted"/>
<dbReference type="Pfam" id="PF00078">
    <property type="entry name" value="RVT_1"/>
    <property type="match status" value="1"/>
</dbReference>
<evidence type="ECO:0000313" key="4">
    <source>
        <dbReference type="Proteomes" id="UP000467841"/>
    </source>
</evidence>
<keyword evidence="4" id="KW-1185">Reference proteome</keyword>